<protein>
    <submittedName>
        <fullName evidence="2">Fibronectin type III domain protein</fullName>
    </submittedName>
</protein>
<dbReference type="EMBL" id="CP015438">
    <property type="protein sequence ID" value="ANB59299.1"/>
    <property type="molecule type" value="Genomic_DNA"/>
</dbReference>
<evidence type="ECO:0000259" key="1">
    <source>
        <dbReference type="Pfam" id="PF00041"/>
    </source>
</evidence>
<dbReference type="InterPro" id="IPR013783">
    <property type="entry name" value="Ig-like_fold"/>
</dbReference>
<dbReference type="SUPFAM" id="SSF49265">
    <property type="entry name" value="Fibronectin type III"/>
    <property type="match status" value="1"/>
</dbReference>
<accession>A0A167T1G8</accession>
<dbReference type="PATRIC" id="fig|294699.3.peg.2828"/>
<organism evidence="2 3">
    <name type="scientific">Anoxybacteroides amylolyticum</name>
    <dbReference type="NCBI Taxonomy" id="294699"/>
    <lineage>
        <taxon>Bacteria</taxon>
        <taxon>Bacillati</taxon>
        <taxon>Bacillota</taxon>
        <taxon>Bacilli</taxon>
        <taxon>Bacillales</taxon>
        <taxon>Anoxybacillaceae</taxon>
        <taxon>Anoxybacteroides</taxon>
    </lineage>
</organism>
<proteinExistence type="predicted"/>
<dbReference type="KEGG" id="aamy:GFC30_2747"/>
<evidence type="ECO:0000313" key="2">
    <source>
        <dbReference type="EMBL" id="ANB59299.1"/>
    </source>
</evidence>
<dbReference type="RefSeq" id="WP_066326317.1">
    <property type="nucleotide sequence ID" value="NZ_CP015438.1"/>
</dbReference>
<dbReference type="Gene3D" id="2.60.40.10">
    <property type="entry name" value="Immunoglobulins"/>
    <property type="match status" value="1"/>
</dbReference>
<name>A0A167T1G8_9BACL</name>
<dbReference type="Pfam" id="PF00041">
    <property type="entry name" value="fn3"/>
    <property type="match status" value="1"/>
</dbReference>
<sequence>MYKKIFSLFSLTLLSFFLIPASLHYVFAYSGGLLHGKTLNVGDWIRSINGTTTKATDGDESTSVNLMPRMAHIYATDTIWYKFTSPQSIESYQVKGGSSLVLRFFDSAGNIIYTSYVQADGIKHYITKVDNVYYASLENEDMWSGSTVYEFDVFGVEIKDTFPPSEVGNFTANVGKVPQTTIDLAFTNPSDIDFAGTKIYLNGVLNATLDKTKTSYSISNLQPNTNYNIKITTFDTSGNESNGVTKAVKTLSFSDITNLNLFPAAYSILAQWTNPSDQSFLVTIQPLHRKSLRDRVYFCSPCLY</sequence>
<dbReference type="InterPro" id="IPR036116">
    <property type="entry name" value="FN3_sf"/>
</dbReference>
<dbReference type="OrthoDB" id="8660908at2"/>
<keyword evidence="3" id="KW-1185">Reference proteome</keyword>
<dbReference type="InterPro" id="IPR003961">
    <property type="entry name" value="FN3_dom"/>
</dbReference>
<feature type="domain" description="Fibronectin type-III" evidence="1">
    <location>
        <begin position="169"/>
        <end position="241"/>
    </location>
</feature>
<dbReference type="AlphaFoldDB" id="A0A167T1G8"/>
<gene>
    <name evidence="2" type="ORF">GFC30_2747</name>
</gene>
<evidence type="ECO:0000313" key="3">
    <source>
        <dbReference type="Proteomes" id="UP000076865"/>
    </source>
</evidence>
<dbReference type="Proteomes" id="UP000076865">
    <property type="component" value="Chromosome"/>
</dbReference>
<reference evidence="2 3" key="1">
    <citation type="journal article" date="2006" name="Syst. Appl. Microbiol.">
        <title>Anoxybacillus amylolyticus sp. nov., a thermophilic amylase producing bacterium isolated from Mount Rittmann (Antarctica).</title>
        <authorList>
            <person name="Poli A."/>
            <person name="Esposito E."/>
            <person name="Lama L."/>
            <person name="Orlando P."/>
            <person name="Nicolaus G."/>
            <person name="de Appolonia F."/>
            <person name="Gambacorta A."/>
            <person name="Nicolaus B."/>
        </authorList>
    </citation>
    <scope>NUCLEOTIDE SEQUENCE [LARGE SCALE GENOMIC DNA]</scope>
    <source>
        <strain evidence="2 3">DSM 15939</strain>
    </source>
</reference>